<dbReference type="InParanoid" id="A0A165GXS4"/>
<keyword evidence="3" id="KW-1185">Reference proteome</keyword>
<dbReference type="OMA" id="HIQWADT"/>
<feature type="compositionally biased region" description="Acidic residues" evidence="1">
    <location>
        <begin position="120"/>
        <end position="147"/>
    </location>
</feature>
<gene>
    <name evidence="2" type="ORF">L228DRAFT_247107</name>
</gene>
<evidence type="ECO:0000256" key="1">
    <source>
        <dbReference type="SAM" id="MobiDB-lite"/>
    </source>
</evidence>
<dbReference type="EMBL" id="KV407458">
    <property type="protein sequence ID" value="KZF22735.1"/>
    <property type="molecule type" value="Genomic_DNA"/>
</dbReference>
<accession>A0A165GXS4</accession>
<reference evidence="2 3" key="1">
    <citation type="journal article" date="2016" name="Fungal Biol.">
        <title>The genome of Xylona heveae provides a window into fungal endophytism.</title>
        <authorList>
            <person name="Gazis R."/>
            <person name="Kuo A."/>
            <person name="Riley R."/>
            <person name="LaButti K."/>
            <person name="Lipzen A."/>
            <person name="Lin J."/>
            <person name="Amirebrahimi M."/>
            <person name="Hesse C.N."/>
            <person name="Spatafora J.W."/>
            <person name="Henrissat B."/>
            <person name="Hainaut M."/>
            <person name="Grigoriev I.V."/>
            <person name="Hibbett D.S."/>
        </authorList>
    </citation>
    <scope>NUCLEOTIDE SEQUENCE [LARGE SCALE GENOMIC DNA]</scope>
    <source>
        <strain evidence="2 3">TC161</strain>
    </source>
</reference>
<evidence type="ECO:0000313" key="2">
    <source>
        <dbReference type="EMBL" id="KZF22735.1"/>
    </source>
</evidence>
<feature type="compositionally biased region" description="Acidic residues" evidence="1">
    <location>
        <begin position="170"/>
        <end position="186"/>
    </location>
</feature>
<dbReference type="STRING" id="1328760.A0A165GXS4"/>
<name>A0A165GXS4_XYLHT</name>
<dbReference type="PANTHER" id="PTHR36826">
    <property type="entry name" value="PROTEIN ECM13"/>
    <property type="match status" value="1"/>
</dbReference>
<dbReference type="AlphaFoldDB" id="A0A165GXS4"/>
<feature type="region of interest" description="Disordered" evidence="1">
    <location>
        <begin position="120"/>
        <end position="255"/>
    </location>
</feature>
<evidence type="ECO:0000313" key="3">
    <source>
        <dbReference type="Proteomes" id="UP000076632"/>
    </source>
</evidence>
<dbReference type="Proteomes" id="UP000076632">
    <property type="component" value="Unassembled WGS sequence"/>
</dbReference>
<sequence length="277" mass="31059">MPSPLASLSTEASSYSTAAFYPKQIKPSPRFEQKKMSISQTFYLAHTARGKLASEAARPDHDLRLLVGHANLLDGLMIELSEAEQEQERWFDQSVKGAAKASEEPKHIRWADTIVEESEKDWSLEDLDDSDSDSDDSDYEEDEDLDIEMIAPPSRAAPAQPISYTVSSQEVEEDEDEEFEDEEDLADLALVRTSSQHPPELSHDSDDSEDESMPPSPPQLTLELSEKERQRIATTSFYEPKQPTPSQQDSISPSDQAVFFENDYYLTQGAAPMVSAY</sequence>
<dbReference type="GeneID" id="28897700"/>
<dbReference type="OrthoDB" id="5431245at2759"/>
<dbReference type="RefSeq" id="XP_018188290.1">
    <property type="nucleotide sequence ID" value="XM_018332563.1"/>
</dbReference>
<feature type="compositionally biased region" description="Low complexity" evidence="1">
    <location>
        <begin position="244"/>
        <end position="255"/>
    </location>
</feature>
<dbReference type="PANTHER" id="PTHR36826:SF1">
    <property type="entry name" value="PROTEIN ECM13"/>
    <property type="match status" value="1"/>
</dbReference>
<proteinExistence type="predicted"/>
<protein>
    <submittedName>
        <fullName evidence="2">Uncharacterized protein</fullName>
    </submittedName>
</protein>
<organism evidence="2 3">
    <name type="scientific">Xylona heveae (strain CBS 132557 / TC161)</name>
    <dbReference type="NCBI Taxonomy" id="1328760"/>
    <lineage>
        <taxon>Eukaryota</taxon>
        <taxon>Fungi</taxon>
        <taxon>Dikarya</taxon>
        <taxon>Ascomycota</taxon>
        <taxon>Pezizomycotina</taxon>
        <taxon>Xylonomycetes</taxon>
        <taxon>Xylonales</taxon>
        <taxon>Xylonaceae</taxon>
        <taxon>Xylona</taxon>
    </lineage>
</organism>
<dbReference type="InterPro" id="IPR037738">
    <property type="entry name" value="Ecm13-like"/>
</dbReference>